<feature type="region of interest" description="Disordered" evidence="8">
    <location>
        <begin position="232"/>
        <end position="252"/>
    </location>
</feature>
<feature type="domain" description="Prospero" evidence="9">
    <location>
        <begin position="1352"/>
        <end position="1437"/>
    </location>
</feature>
<evidence type="ECO:0000256" key="5">
    <source>
        <dbReference type="ARBA" id="ARBA00023163"/>
    </source>
</evidence>
<protein>
    <recommendedName>
        <fullName evidence="9">Prospero domain-containing protein</fullName>
    </recommendedName>
</protein>
<evidence type="ECO:0000313" key="10">
    <source>
        <dbReference type="EMBL" id="CAD7256103.1"/>
    </source>
</evidence>
<dbReference type="InterPro" id="IPR023082">
    <property type="entry name" value="Homeo_prospero_dom"/>
</dbReference>
<proteinExistence type="predicted"/>
<comment type="subcellular location">
    <subcellularLocation>
        <location evidence="1">Nucleus</location>
    </subcellularLocation>
</comment>
<feature type="compositionally biased region" description="Polar residues" evidence="8">
    <location>
        <begin position="823"/>
        <end position="832"/>
    </location>
</feature>
<feature type="region of interest" description="Disordered" evidence="8">
    <location>
        <begin position="778"/>
        <end position="892"/>
    </location>
</feature>
<feature type="compositionally biased region" description="Polar residues" evidence="8">
    <location>
        <begin position="623"/>
        <end position="633"/>
    </location>
</feature>
<feature type="region of interest" description="Disordered" evidence="8">
    <location>
        <begin position="614"/>
        <end position="665"/>
    </location>
</feature>
<feature type="compositionally biased region" description="Basic and acidic residues" evidence="8">
    <location>
        <begin position="303"/>
        <end position="314"/>
    </location>
</feature>
<keyword evidence="6" id="KW-0539">Nucleus</keyword>
<dbReference type="PANTHER" id="PTHR12198:SF0">
    <property type="entry name" value="HOMEOBOX PROTEIN PROSPERO"/>
    <property type="match status" value="1"/>
</dbReference>
<reference evidence="10" key="1">
    <citation type="submission" date="2020-11" db="EMBL/GenBank/DDBJ databases">
        <authorList>
            <person name="Tran Van P."/>
        </authorList>
    </citation>
    <scope>NUCLEOTIDE SEQUENCE</scope>
</reference>
<keyword evidence="5" id="KW-0804">Transcription</keyword>
<dbReference type="EMBL" id="OC000092">
    <property type="protein sequence ID" value="CAD7256103.1"/>
    <property type="molecule type" value="Genomic_DNA"/>
</dbReference>
<evidence type="ECO:0000259" key="9">
    <source>
        <dbReference type="PROSITE" id="PS51818"/>
    </source>
</evidence>
<evidence type="ECO:0000256" key="4">
    <source>
        <dbReference type="ARBA" id="ARBA00023155"/>
    </source>
</evidence>
<feature type="region of interest" description="Disordered" evidence="8">
    <location>
        <begin position="1143"/>
        <end position="1164"/>
    </location>
</feature>
<feature type="coiled-coil region" evidence="7">
    <location>
        <begin position="739"/>
        <end position="773"/>
    </location>
</feature>
<feature type="compositionally biased region" description="Pro residues" evidence="8">
    <location>
        <begin position="1154"/>
        <end position="1164"/>
    </location>
</feature>
<evidence type="ECO:0000256" key="8">
    <source>
        <dbReference type="SAM" id="MobiDB-lite"/>
    </source>
</evidence>
<dbReference type="InterPro" id="IPR039350">
    <property type="entry name" value="Prospero_homeodomain"/>
</dbReference>
<evidence type="ECO:0000256" key="6">
    <source>
        <dbReference type="ARBA" id="ARBA00023242"/>
    </source>
</evidence>
<dbReference type="GO" id="GO:0048468">
    <property type="term" value="P:cell development"/>
    <property type="evidence" value="ECO:0007669"/>
    <property type="project" value="UniProtKB-ARBA"/>
</dbReference>
<feature type="compositionally biased region" description="Acidic residues" evidence="8">
    <location>
        <begin position="778"/>
        <end position="792"/>
    </location>
</feature>
<dbReference type="Pfam" id="PF05044">
    <property type="entry name" value="HPD"/>
    <property type="match status" value="1"/>
</dbReference>
<keyword evidence="3" id="KW-0238">DNA-binding</keyword>
<name>A0A7R9ALD2_TIMSH</name>
<feature type="compositionally biased region" description="Low complexity" evidence="8">
    <location>
        <begin position="873"/>
        <end position="891"/>
    </location>
</feature>
<evidence type="ECO:0000256" key="7">
    <source>
        <dbReference type="SAM" id="Coils"/>
    </source>
</evidence>
<evidence type="ECO:0000256" key="3">
    <source>
        <dbReference type="ARBA" id="ARBA00023125"/>
    </source>
</evidence>
<sequence>MLSHTQLPAPSDVRCRCIERERERECVSQHKSCVHLLRYLGVGGIGHPFESLSGCVHLLRYLGVGGIGHPFESLSGCVHLLRYLGVGGIGHPFESLSGCVHLLRYLGVGGIGHPFESLSGCVHLLRYLGVGGIGHPFESLSGCVHLLRYLGVGGIGHPFESLSGCVHLLRYLGVGGIGHPFESLSGCVHLLRYLGVGGIGHPFESLSGCVHLLRYLRVGGIVHQTGGQRLYRADRPSPLTSSGAVGGRAGGGTGGHRVVDLRQLILANALVVLSSTAEDGEIEALRWSIKRGERQRQRNNNTQERKKEKDKYWGRGEPPPCCQLANPPELRRRPGRGGETGKTYPSPSPPECFGLYGDKLLKKAKRTRQRVDAGEPRNSYSSIPNFSSRPSFLSGSIYGAIFTQSQQHFGLFGPGFGPAKMLNELLGRQVKQASDAAPDAAMMMDSASSDGTGGGGGGGVKIPLGANNNNFDCLNATSVIRRGLEEDGASPPPNELAHHMLRDILQGRKKELMQLEQELRNVSVSGNGDVGVNSPDNNNSINNNNNELKNSLLTGDCSDVEGGNANKQLNGGDMNMDADCNSVEDEAAAAAAMEEALSEVGVVTKKEKVDLMEDVMNGGGGSDSEQSLNSPESDSLPIDKEDESETPTVDVKEESLPCPPAANPKPEQMELKRARVENIVSSMRSSPSLPIQVNGCKKRKLYHPQQHDNSAAERYAASQYGLGLGILLDDDDELEPPEVRQKRVEKNALKNQLRTMQEQLAEMQQKYVQLCTRMEQESDCQDTEEVSSDLEQDGNSLPAPPEKPTPSTPVTTPVKEVIPCSPMANSVSSQPAMSPAVSKLVSTKLHPHASNPHLPSHQHPLIPTLNGSLSLLHQQQQQQQQHQQQQQQQQQSHGLADVLKTEITASLTNLVDSIVARFVQQRRFLGVKQSEAAVEQLNKDLLMASQLLDRKSPRTKVIDRGGAPGGGGPGGGVGGGNVGGPRINGNAFPSAGMSHGGGGGGGNPENNLNTMNLPHVRPSPNAAMFQTPKAPGGGGTGAVNNSAAAAALYSSMGGMGGGAPPHMNPFCLPENSREGMPEQNEALSLVVTPKKKRHKVTDTRITPRTVSRILAQDGMVPPPGPMEGSNGGVNPVSVKQFGGLMASTSGGAVGVEDSPPPPRPYHPPPPPILPVSLPTSVAIPNPSLHESQVFSPYSPFYHHQQAPPPQHQHMASSSPPGLGAMGGDPRGDSPPLPHPPTLLHPALIAAAQHGGSPDYGHMRGGVGGGGTDSVDRNSDCNSVDGPYDGNQPTISFNNKPWIPSTGRGQDLVQLLRGQVRGREDDVRNEIAVLVGFLSRTGELQDKRLTFLTVHHSSTLTPMHLRKAKLMFFWVRYPSSAVLKMYFPDIKFNKNNTAQLVKWFSNFRIGVVLDLHMVVPRTGLVWCLTFTRLYLKQAWCDA</sequence>
<feature type="compositionally biased region" description="Low complexity" evidence="8">
    <location>
        <begin position="808"/>
        <end position="817"/>
    </location>
</feature>
<dbReference type="GO" id="GO:0007399">
    <property type="term" value="P:nervous system development"/>
    <property type="evidence" value="ECO:0007669"/>
    <property type="project" value="UniProtKB-ARBA"/>
</dbReference>
<feature type="region of interest" description="Disordered" evidence="8">
    <location>
        <begin position="293"/>
        <end position="349"/>
    </location>
</feature>
<dbReference type="PANTHER" id="PTHR12198">
    <property type="entry name" value="HOMEOBOX PROTEIN PROSPERO/PROX-1/CEH-26"/>
    <property type="match status" value="1"/>
</dbReference>
<dbReference type="GO" id="GO:0000978">
    <property type="term" value="F:RNA polymerase II cis-regulatory region sequence-specific DNA binding"/>
    <property type="evidence" value="ECO:0007669"/>
    <property type="project" value="TreeGrafter"/>
</dbReference>
<keyword evidence="2" id="KW-0805">Transcription regulation</keyword>
<feature type="region of interest" description="Disordered" evidence="8">
    <location>
        <begin position="1199"/>
        <end position="1233"/>
    </location>
</feature>
<dbReference type="Gene3D" id="1.10.10.500">
    <property type="entry name" value="Homeo-prospero domain"/>
    <property type="match status" value="1"/>
</dbReference>
<organism evidence="10">
    <name type="scientific">Timema shepardi</name>
    <name type="common">Walking stick</name>
    <dbReference type="NCBI Taxonomy" id="629360"/>
    <lineage>
        <taxon>Eukaryota</taxon>
        <taxon>Metazoa</taxon>
        <taxon>Ecdysozoa</taxon>
        <taxon>Arthropoda</taxon>
        <taxon>Hexapoda</taxon>
        <taxon>Insecta</taxon>
        <taxon>Pterygota</taxon>
        <taxon>Neoptera</taxon>
        <taxon>Polyneoptera</taxon>
        <taxon>Phasmatodea</taxon>
        <taxon>Timematodea</taxon>
        <taxon>Timematoidea</taxon>
        <taxon>Timematidae</taxon>
        <taxon>Timema</taxon>
    </lineage>
</organism>
<dbReference type="GO" id="GO:0005634">
    <property type="term" value="C:nucleus"/>
    <property type="evidence" value="ECO:0007669"/>
    <property type="project" value="UniProtKB-SubCell"/>
</dbReference>
<dbReference type="InterPro" id="IPR009057">
    <property type="entry name" value="Homeodomain-like_sf"/>
</dbReference>
<dbReference type="PROSITE" id="PS51818">
    <property type="entry name" value="HOMEO_PROSPERO"/>
    <property type="match status" value="1"/>
</dbReference>
<evidence type="ECO:0000256" key="1">
    <source>
        <dbReference type="ARBA" id="ARBA00004123"/>
    </source>
</evidence>
<feature type="region of interest" description="Disordered" evidence="8">
    <location>
        <begin position="987"/>
        <end position="1010"/>
    </location>
</feature>
<gene>
    <name evidence="10" type="ORF">TSIB3V08_LOCUS393</name>
</gene>
<accession>A0A7R9ALD2</accession>
<feature type="compositionally biased region" description="Pro residues" evidence="8">
    <location>
        <begin position="798"/>
        <end position="807"/>
    </location>
</feature>
<keyword evidence="4" id="KW-0371">Homeobox</keyword>
<evidence type="ECO:0000256" key="2">
    <source>
        <dbReference type="ARBA" id="ARBA00023015"/>
    </source>
</evidence>
<feature type="compositionally biased region" description="Gly residues" evidence="8">
    <location>
        <begin position="994"/>
        <end position="1003"/>
    </location>
</feature>
<dbReference type="SUPFAM" id="SSF46689">
    <property type="entry name" value="Homeodomain-like"/>
    <property type="match status" value="1"/>
</dbReference>
<dbReference type="InterPro" id="IPR037131">
    <property type="entry name" value="Homeo_prospero_dom_sf"/>
</dbReference>
<dbReference type="GO" id="GO:0000981">
    <property type="term" value="F:DNA-binding transcription factor activity, RNA polymerase II-specific"/>
    <property type="evidence" value="ECO:0007669"/>
    <property type="project" value="TreeGrafter"/>
</dbReference>
<keyword evidence="7" id="KW-0175">Coiled coil</keyword>